<comment type="similarity">
    <text evidence="2">Belongs to the Mediator complex subunit 12 family.</text>
</comment>
<evidence type="ECO:0000313" key="11">
    <source>
        <dbReference type="Proteomes" id="UP000034680"/>
    </source>
</evidence>
<evidence type="ECO:0000259" key="9">
    <source>
        <dbReference type="SMART" id="SM01281"/>
    </source>
</evidence>
<dbReference type="SMART" id="SM01281">
    <property type="entry name" value="Med12"/>
    <property type="match status" value="1"/>
</dbReference>
<feature type="domain" description="Mediator complex subunit Med12" evidence="9">
    <location>
        <begin position="300"/>
        <end position="363"/>
    </location>
</feature>
<feature type="region of interest" description="Disordered" evidence="8">
    <location>
        <begin position="108"/>
        <end position="156"/>
    </location>
</feature>
<evidence type="ECO:0000256" key="7">
    <source>
        <dbReference type="ARBA" id="ARBA00032010"/>
    </source>
</evidence>
<evidence type="ECO:0000256" key="3">
    <source>
        <dbReference type="ARBA" id="ARBA00019622"/>
    </source>
</evidence>
<dbReference type="EMBL" id="LCUC01000137">
    <property type="protein sequence ID" value="KKY36166.1"/>
    <property type="molecule type" value="Genomic_DNA"/>
</dbReference>
<dbReference type="GO" id="GO:0006357">
    <property type="term" value="P:regulation of transcription by RNA polymerase II"/>
    <property type="evidence" value="ECO:0007669"/>
    <property type="project" value="InterPro"/>
</dbReference>
<dbReference type="Pfam" id="PF09497">
    <property type="entry name" value="Med12"/>
    <property type="match status" value="1"/>
</dbReference>
<accession>A0A0G2FQ56</accession>
<gene>
    <name evidence="10" type="ORF">UCDDA912_g03835</name>
</gene>
<sequence length="421" mass="45412">MGVPQRQPPSRSLSGSSTLSQRPAHQRTLSSQYIPSSPIRNNNNNSTNSNSSISADFAADASSQNSNATQTQYGTPRRGGSRLRLELSNQGIAHSGFIESPTSAGPLDPFKSFASSRPAAPSMSGDVSDLGDMSSPQTSRGAPTVDNDNNPLPMPRRRTRFVVPDARKDVAAPAPAPVKKDIRPKPYTVEVPSAAPRYLVLNSSGKADSSSRIGATNAPPTAHADFNPWTGDGPEDHFTQTFIQTGFFDKAPVAQVETSSAKGLIFPSLKHKSGLYALSTVFTGILGSRRHNGQINSASTFKPPPRVTVTDTKREGWLRDLANPTTSLRRLSRTIPHGIRGKGLLEQCLNKNIPTDRAVWLAKCVGANEVRAFKRKGVNGAVVMGGEAKWVRDWTMFVEQFVDGVVSAFEDAEWKTKVNYA</sequence>
<protein>
    <recommendedName>
        <fullName evidence="3">Mediator of RNA polymerase II transcription subunit 12</fullName>
    </recommendedName>
    <alternativeName>
        <fullName evidence="7">Mediator complex subunit 12</fullName>
    </alternativeName>
</protein>
<feature type="compositionally biased region" description="Low complexity" evidence="8">
    <location>
        <begin position="34"/>
        <end position="68"/>
    </location>
</feature>
<evidence type="ECO:0000256" key="1">
    <source>
        <dbReference type="ARBA" id="ARBA00004123"/>
    </source>
</evidence>
<comment type="caution">
    <text evidence="10">The sequence shown here is derived from an EMBL/GenBank/DDBJ whole genome shotgun (WGS) entry which is preliminary data.</text>
</comment>
<evidence type="ECO:0000256" key="2">
    <source>
        <dbReference type="ARBA" id="ARBA00010289"/>
    </source>
</evidence>
<dbReference type="OrthoDB" id="20828at2759"/>
<evidence type="ECO:0000256" key="6">
    <source>
        <dbReference type="ARBA" id="ARBA00023242"/>
    </source>
</evidence>
<keyword evidence="6" id="KW-0539">Nucleus</keyword>
<dbReference type="InterPro" id="IPR019035">
    <property type="entry name" value="Mediator_Med12"/>
</dbReference>
<keyword evidence="5" id="KW-0804">Transcription</keyword>
<dbReference type="GO" id="GO:0016592">
    <property type="term" value="C:mediator complex"/>
    <property type="evidence" value="ECO:0007669"/>
    <property type="project" value="InterPro"/>
</dbReference>
<dbReference type="Proteomes" id="UP000034680">
    <property type="component" value="Unassembled WGS sequence"/>
</dbReference>
<dbReference type="GO" id="GO:0003712">
    <property type="term" value="F:transcription coregulator activity"/>
    <property type="evidence" value="ECO:0007669"/>
    <property type="project" value="InterPro"/>
</dbReference>
<dbReference type="STRING" id="1214573.A0A0G2FQ56"/>
<keyword evidence="4" id="KW-0805">Transcription regulation</keyword>
<dbReference type="PANTHER" id="PTHR46567">
    <property type="entry name" value="MEDIATOR OF RNA POLYMERASE II TRANSCRIPTION SUBUNIT 12"/>
    <property type="match status" value="1"/>
</dbReference>
<dbReference type="AlphaFoldDB" id="A0A0G2FQ56"/>
<comment type="subcellular location">
    <subcellularLocation>
        <location evidence="1">Nucleus</location>
    </subcellularLocation>
</comment>
<evidence type="ECO:0000256" key="4">
    <source>
        <dbReference type="ARBA" id="ARBA00023015"/>
    </source>
</evidence>
<organism evidence="10 11">
    <name type="scientific">Diaporthe ampelina</name>
    <dbReference type="NCBI Taxonomy" id="1214573"/>
    <lineage>
        <taxon>Eukaryota</taxon>
        <taxon>Fungi</taxon>
        <taxon>Dikarya</taxon>
        <taxon>Ascomycota</taxon>
        <taxon>Pezizomycotina</taxon>
        <taxon>Sordariomycetes</taxon>
        <taxon>Sordariomycetidae</taxon>
        <taxon>Diaporthales</taxon>
        <taxon>Diaporthaceae</taxon>
        <taxon>Diaporthe</taxon>
    </lineage>
</organism>
<reference evidence="10 11" key="2">
    <citation type="submission" date="2015-05" db="EMBL/GenBank/DDBJ databases">
        <authorList>
            <person name="Morales-Cruz A."/>
            <person name="Amrine K.C."/>
            <person name="Cantu D."/>
        </authorList>
    </citation>
    <scope>NUCLEOTIDE SEQUENCE [LARGE SCALE GENOMIC DNA]</scope>
    <source>
        <strain evidence="10">DA912</strain>
    </source>
</reference>
<reference evidence="10 11" key="1">
    <citation type="submission" date="2015-05" db="EMBL/GenBank/DDBJ databases">
        <title>Distinctive expansion of gene families associated with plant cell wall degradation and secondary metabolism in the genomes of grapevine trunk pathogens.</title>
        <authorList>
            <person name="Lawrence D.P."/>
            <person name="Travadon R."/>
            <person name="Rolshausen P.E."/>
            <person name="Baumgartner K."/>
        </authorList>
    </citation>
    <scope>NUCLEOTIDE SEQUENCE [LARGE SCALE GENOMIC DNA]</scope>
    <source>
        <strain evidence="10">DA912</strain>
    </source>
</reference>
<proteinExistence type="inferred from homology"/>
<feature type="region of interest" description="Disordered" evidence="8">
    <location>
        <begin position="1"/>
        <end position="81"/>
    </location>
</feature>
<evidence type="ECO:0000256" key="8">
    <source>
        <dbReference type="SAM" id="MobiDB-lite"/>
    </source>
</evidence>
<dbReference type="PANTHER" id="PTHR46567:SF1">
    <property type="entry name" value="MEDIATOR OF RNA POLYMERASE II TRANSCRIPTION SUBUNIT 12"/>
    <property type="match status" value="1"/>
</dbReference>
<feature type="compositionally biased region" description="Low complexity" evidence="8">
    <location>
        <begin position="1"/>
        <end position="23"/>
    </location>
</feature>
<keyword evidence="11" id="KW-1185">Reference proteome</keyword>
<evidence type="ECO:0000256" key="5">
    <source>
        <dbReference type="ARBA" id="ARBA00023163"/>
    </source>
</evidence>
<feature type="compositionally biased region" description="Polar residues" evidence="8">
    <location>
        <begin position="134"/>
        <end position="150"/>
    </location>
</feature>
<evidence type="ECO:0000313" key="10">
    <source>
        <dbReference type="EMBL" id="KKY36166.1"/>
    </source>
</evidence>
<name>A0A0G2FQ56_9PEZI</name>